<evidence type="ECO:0000313" key="7">
    <source>
        <dbReference type="EMBL" id="QBZ57058.1"/>
    </source>
</evidence>
<feature type="compositionally biased region" description="Basic residues" evidence="5">
    <location>
        <begin position="102"/>
        <end position="111"/>
    </location>
</feature>
<evidence type="ECO:0000256" key="5">
    <source>
        <dbReference type="SAM" id="MobiDB-lite"/>
    </source>
</evidence>
<dbReference type="PANTHER" id="PTHR43735">
    <property type="entry name" value="APOPTOSIS-INDUCING FACTOR 1"/>
    <property type="match status" value="1"/>
</dbReference>
<sequence>MDEEEDAREASYQRLKAALWFAVGKIVDEETMKKQRNATPQFIGALTDMVFTQIENVAKDLESFSSHAGRSTITTDDVLLLARRNEDLHNIIKQEVDQQKANKAKTRKGKQNHSTGLKSTPPGSADNPSHILTKTRSETLQSSLPFDVDLQYNILPLVASNLIKIPPSNMSQSKTVVVLGAAMAGVPTVHKLLTQVAPKVPGGLKVILVAPNTHFFWNLASVRGVLPGDLMPDEKLFYPIAPAFAQFNSSQFEFVLGKATKLDPEAKNVLVAVSEKQGAPASERTISYDMVVVATGSSAKESMPWKIVQDVETTKSKLRDIRKDVDNAKSIVVAGAGTTGVEVAGELGQNYKGQKDITLIVNDELPLTPDVRSDIRALVLDELKRLGVKIITSSRVTSVKDDSSSSRTGGKTLEVTSKAQGTTSTIHTDVYLPTFGVEPNTEFVPKHLLDRTRRVKTTTRLRAEGHDDVYVVGDASNLQSPQSMHADAQVTYLIKELEARLVSGQGLAEEYQPDGSVKFAMSIGSKRGTGQMGTWRLPSMLVWWVKSRTLITDRVPEYLKA</sequence>
<proteinExistence type="inferred from homology"/>
<dbReference type="EMBL" id="CP034205">
    <property type="protein sequence ID" value="QBZ57058.1"/>
    <property type="molecule type" value="Genomic_DNA"/>
</dbReference>
<feature type="region of interest" description="Disordered" evidence="5">
    <location>
        <begin position="93"/>
        <end position="130"/>
    </location>
</feature>
<dbReference type="GO" id="GO:0046982">
    <property type="term" value="F:protein heterodimerization activity"/>
    <property type="evidence" value="ECO:0007669"/>
    <property type="project" value="InterPro"/>
</dbReference>
<evidence type="ECO:0000256" key="2">
    <source>
        <dbReference type="ARBA" id="ARBA00022630"/>
    </source>
</evidence>
<dbReference type="SUPFAM" id="SSF51905">
    <property type="entry name" value="FAD/NAD(P)-binding domain"/>
    <property type="match status" value="1"/>
</dbReference>
<feature type="compositionally biased region" description="Polar residues" evidence="5">
    <location>
        <begin position="112"/>
        <end position="130"/>
    </location>
</feature>
<dbReference type="AlphaFoldDB" id="A0A4P7N3K2"/>
<name>A0A4P7N3K2_PYROR</name>
<dbReference type="Pfam" id="PF07992">
    <property type="entry name" value="Pyr_redox_2"/>
    <property type="match status" value="1"/>
</dbReference>
<evidence type="ECO:0000259" key="6">
    <source>
        <dbReference type="Pfam" id="PF07992"/>
    </source>
</evidence>
<dbReference type="InterPro" id="IPR023753">
    <property type="entry name" value="FAD/NAD-binding_dom"/>
</dbReference>
<keyword evidence="2" id="KW-0285">Flavoprotein</keyword>
<dbReference type="GO" id="GO:0005737">
    <property type="term" value="C:cytoplasm"/>
    <property type="evidence" value="ECO:0007669"/>
    <property type="project" value="TreeGrafter"/>
</dbReference>
<dbReference type="GO" id="GO:0071821">
    <property type="term" value="C:FANCM-MHF complex"/>
    <property type="evidence" value="ECO:0007669"/>
    <property type="project" value="InterPro"/>
</dbReference>
<organism evidence="7 8">
    <name type="scientific">Pyricularia oryzae</name>
    <name type="common">Rice blast fungus</name>
    <name type="synonym">Magnaporthe oryzae</name>
    <dbReference type="NCBI Taxonomy" id="318829"/>
    <lineage>
        <taxon>Eukaryota</taxon>
        <taxon>Fungi</taxon>
        <taxon>Dikarya</taxon>
        <taxon>Ascomycota</taxon>
        <taxon>Pezizomycotina</taxon>
        <taxon>Sordariomycetes</taxon>
        <taxon>Sordariomycetidae</taxon>
        <taxon>Magnaporthales</taxon>
        <taxon>Pyriculariaceae</taxon>
        <taxon>Pyricularia</taxon>
    </lineage>
</organism>
<dbReference type="GO" id="GO:0004174">
    <property type="term" value="F:electron-transferring-flavoprotein dehydrogenase activity"/>
    <property type="evidence" value="ECO:0007669"/>
    <property type="project" value="TreeGrafter"/>
</dbReference>
<feature type="domain" description="FAD/NAD(P)-binding" evidence="6">
    <location>
        <begin position="175"/>
        <end position="484"/>
    </location>
</feature>
<dbReference type="GO" id="GO:0050660">
    <property type="term" value="F:flavin adenine dinucleotide binding"/>
    <property type="evidence" value="ECO:0007669"/>
    <property type="project" value="TreeGrafter"/>
</dbReference>
<evidence type="ECO:0000256" key="1">
    <source>
        <dbReference type="ARBA" id="ARBA00006442"/>
    </source>
</evidence>
<evidence type="ECO:0000256" key="3">
    <source>
        <dbReference type="ARBA" id="ARBA00022827"/>
    </source>
</evidence>
<gene>
    <name evidence="7" type="ORF">PoMZ_01978</name>
</gene>
<dbReference type="InterPro" id="IPR036188">
    <property type="entry name" value="FAD/NAD-bd_sf"/>
</dbReference>
<evidence type="ECO:0000256" key="4">
    <source>
        <dbReference type="ARBA" id="ARBA00023002"/>
    </source>
</evidence>
<dbReference type="Gene3D" id="3.50.50.100">
    <property type="match status" value="1"/>
</dbReference>
<dbReference type="CDD" id="cd22919">
    <property type="entry name" value="HFD_CENP-S"/>
    <property type="match status" value="1"/>
</dbReference>
<protein>
    <recommendedName>
        <fullName evidence="6">FAD/NAD(P)-binding domain-containing protein</fullName>
    </recommendedName>
</protein>
<keyword evidence="3" id="KW-0274">FAD</keyword>
<accession>A0A4P7N3K2</accession>
<keyword evidence="4" id="KW-0560">Oxidoreductase</keyword>
<dbReference type="InterPro" id="IPR009072">
    <property type="entry name" value="Histone-fold"/>
</dbReference>
<dbReference type="PANTHER" id="PTHR43735:SF3">
    <property type="entry name" value="FERROPTOSIS SUPPRESSOR PROTEIN 1"/>
    <property type="match status" value="1"/>
</dbReference>
<reference evidence="7 8" key="1">
    <citation type="journal article" date="2019" name="Mol. Biol. Evol.">
        <title>Blast fungal genomes show frequent chromosomal changes, gene gains and losses, and effector gene turnover.</title>
        <authorList>
            <person name="Gomez Luciano L.B."/>
            <person name="Jason Tsai I."/>
            <person name="Chuma I."/>
            <person name="Tosa Y."/>
            <person name="Chen Y.H."/>
            <person name="Li J.Y."/>
            <person name="Li M.Y."/>
            <person name="Jade Lu M.Y."/>
            <person name="Nakayashiki H."/>
            <person name="Li W.H."/>
        </authorList>
    </citation>
    <scope>NUCLEOTIDE SEQUENCE [LARGE SCALE GENOMIC DNA]</scope>
    <source>
        <strain evidence="7">MZ5-1-6</strain>
    </source>
</reference>
<evidence type="ECO:0000313" key="8">
    <source>
        <dbReference type="Proteomes" id="UP000294847"/>
    </source>
</evidence>
<dbReference type="PRINTS" id="PR00368">
    <property type="entry name" value="FADPNR"/>
</dbReference>
<dbReference type="Pfam" id="PF15630">
    <property type="entry name" value="CENP-S"/>
    <property type="match status" value="1"/>
</dbReference>
<dbReference type="InterPro" id="IPR029003">
    <property type="entry name" value="CENP-S/Mhf1"/>
</dbReference>
<comment type="similarity">
    <text evidence="1">Belongs to the FAD-dependent oxidoreductase family.</text>
</comment>
<dbReference type="SUPFAM" id="SSF47113">
    <property type="entry name" value="Histone-fold"/>
    <property type="match status" value="1"/>
</dbReference>
<dbReference type="PRINTS" id="PR00411">
    <property type="entry name" value="PNDRDTASEI"/>
</dbReference>
<dbReference type="Gene3D" id="1.10.20.10">
    <property type="entry name" value="Histone, subunit A"/>
    <property type="match status" value="1"/>
</dbReference>
<dbReference type="Proteomes" id="UP000294847">
    <property type="component" value="Chromosome 2"/>
</dbReference>